<dbReference type="CDD" id="cd07067">
    <property type="entry name" value="HP_PGM_like"/>
    <property type="match status" value="1"/>
</dbReference>
<dbReference type="EMBL" id="FOZG01000001">
    <property type="protein sequence ID" value="SFR78778.1"/>
    <property type="molecule type" value="Genomic_DNA"/>
</dbReference>
<dbReference type="PANTHER" id="PTHR48100:SF62">
    <property type="entry name" value="GLUCOSYL-3-PHOSPHOGLYCERATE PHOSPHATASE"/>
    <property type="match status" value="1"/>
</dbReference>
<keyword evidence="3" id="KW-1185">Reference proteome</keyword>
<dbReference type="InterPro" id="IPR029033">
    <property type="entry name" value="His_PPase_superfam"/>
</dbReference>
<evidence type="ECO:0000313" key="2">
    <source>
        <dbReference type="EMBL" id="SFR78778.1"/>
    </source>
</evidence>
<dbReference type="Pfam" id="PF00300">
    <property type="entry name" value="His_Phos_1"/>
    <property type="match status" value="1"/>
</dbReference>
<dbReference type="PIRSF" id="PIRSF000709">
    <property type="entry name" value="6PFK_2-Ptase"/>
    <property type="match status" value="1"/>
</dbReference>
<evidence type="ECO:0000256" key="1">
    <source>
        <dbReference type="PIRSR" id="PIRSR613078-2"/>
    </source>
</evidence>
<dbReference type="InterPro" id="IPR013078">
    <property type="entry name" value="His_Pase_superF_clade-1"/>
</dbReference>
<dbReference type="InterPro" id="IPR050275">
    <property type="entry name" value="PGM_Phosphatase"/>
</dbReference>
<dbReference type="PANTHER" id="PTHR48100">
    <property type="entry name" value="BROAD-SPECIFICITY PHOSPHATASE YOR283W-RELATED"/>
    <property type="match status" value="1"/>
</dbReference>
<dbReference type="AlphaFoldDB" id="A0A1I6JIB4"/>
<accession>A0A1I6JIB4</accession>
<dbReference type="Proteomes" id="UP000198824">
    <property type="component" value="Unassembled WGS sequence"/>
</dbReference>
<name>A0A1I6JIB4_9SPHN</name>
<organism evidence="2 3">
    <name type="scientific">Sphingomonas jatrophae</name>
    <dbReference type="NCBI Taxonomy" id="1166337"/>
    <lineage>
        <taxon>Bacteria</taxon>
        <taxon>Pseudomonadati</taxon>
        <taxon>Pseudomonadota</taxon>
        <taxon>Alphaproteobacteria</taxon>
        <taxon>Sphingomonadales</taxon>
        <taxon>Sphingomonadaceae</taxon>
        <taxon>Sphingomonas</taxon>
    </lineage>
</organism>
<gene>
    <name evidence="2" type="ORF">SAMN05192580_0316</name>
</gene>
<reference evidence="2 3" key="1">
    <citation type="submission" date="2016-10" db="EMBL/GenBank/DDBJ databases">
        <authorList>
            <person name="de Groot N.N."/>
        </authorList>
    </citation>
    <scope>NUCLEOTIDE SEQUENCE [LARGE SCALE GENOMIC DNA]</scope>
    <source>
        <strain evidence="2 3">S5-249</strain>
    </source>
</reference>
<dbReference type="RefSeq" id="WP_242653251.1">
    <property type="nucleotide sequence ID" value="NZ_FOZG01000001.1"/>
</dbReference>
<dbReference type="GO" id="GO:0016791">
    <property type="term" value="F:phosphatase activity"/>
    <property type="evidence" value="ECO:0007669"/>
    <property type="project" value="TreeGrafter"/>
</dbReference>
<protein>
    <submittedName>
        <fullName evidence="2">Broad specificity phosphatase PhoE</fullName>
    </submittedName>
</protein>
<feature type="binding site" evidence="1">
    <location>
        <position position="62"/>
    </location>
    <ligand>
        <name>substrate</name>
    </ligand>
</feature>
<evidence type="ECO:0000313" key="3">
    <source>
        <dbReference type="Proteomes" id="UP000198824"/>
    </source>
</evidence>
<sequence length="198" mass="20898">MAALVSAIILLARHGTHAEVGHVLSGRSEIGLSETGAAEAERLATRLAATPLDGICASPRRRTQETAMAVSARTGLPVQSAPALDEIDFGTWTGRAFAELDGDPAWHDWNARRGSAAVPGGETMAQAVARVRAFVEATAVQGGTMLYVSHCDVIRGLVSDLMGWSLDRLLDFDCNPASLTTLSLDSGHARLIALNERP</sequence>
<dbReference type="GO" id="GO:0005737">
    <property type="term" value="C:cytoplasm"/>
    <property type="evidence" value="ECO:0007669"/>
    <property type="project" value="TreeGrafter"/>
</dbReference>
<dbReference type="SUPFAM" id="SSF53254">
    <property type="entry name" value="Phosphoglycerate mutase-like"/>
    <property type="match status" value="1"/>
</dbReference>
<dbReference type="STRING" id="1166337.SAMN05192580_0316"/>
<dbReference type="SMART" id="SM00855">
    <property type="entry name" value="PGAM"/>
    <property type="match status" value="1"/>
</dbReference>
<dbReference type="Gene3D" id="3.40.50.1240">
    <property type="entry name" value="Phosphoglycerate mutase-like"/>
    <property type="match status" value="1"/>
</dbReference>
<proteinExistence type="predicted"/>